<sequence>MQKFNLEICLENVESAVAAEKNGAIRVELCANLLEGGTTPSKGLISVCKSKVNIPIHVMIRPRGGDFLYSSIEFEIMKEDIMVCKDLGVAGVVFGVLLPDGNVDVARCKELVEIAKPLNVTFHRAFDMTKDPFKAMEDIISIGGVQRILTSGQEPSVLEGVPLLKQLITQANKRIRILPGAGITVRNINRIYNELLVDELHLTASCELESSMVYRNPHVYMGFSLSSPEYSLKMTDGQKVKNILQNQ</sequence>
<dbReference type="HAMAP" id="MF_00795">
    <property type="entry name" value="CutC"/>
    <property type="match status" value="1"/>
</dbReference>
<dbReference type="Proteomes" id="UP001210925">
    <property type="component" value="Unassembled WGS sequence"/>
</dbReference>
<dbReference type="PANTHER" id="PTHR12598">
    <property type="entry name" value="COPPER HOMEOSTASIS PROTEIN CUTC"/>
    <property type="match status" value="1"/>
</dbReference>
<dbReference type="SUPFAM" id="SSF110395">
    <property type="entry name" value="CutC-like"/>
    <property type="match status" value="1"/>
</dbReference>
<gene>
    <name evidence="3" type="ORF">HK103_004131</name>
</gene>
<organism evidence="3 4">
    <name type="scientific">Boothiomyces macroporosus</name>
    <dbReference type="NCBI Taxonomy" id="261099"/>
    <lineage>
        <taxon>Eukaryota</taxon>
        <taxon>Fungi</taxon>
        <taxon>Fungi incertae sedis</taxon>
        <taxon>Chytridiomycota</taxon>
        <taxon>Chytridiomycota incertae sedis</taxon>
        <taxon>Chytridiomycetes</taxon>
        <taxon>Rhizophydiales</taxon>
        <taxon>Terramycetaceae</taxon>
        <taxon>Boothiomyces</taxon>
    </lineage>
</organism>
<accession>A0AAD5UKW8</accession>
<evidence type="ECO:0000313" key="4">
    <source>
        <dbReference type="Proteomes" id="UP001210925"/>
    </source>
</evidence>
<dbReference type="InterPro" id="IPR036822">
    <property type="entry name" value="CutC-like_dom_sf"/>
</dbReference>
<keyword evidence="4" id="KW-1185">Reference proteome</keyword>
<protein>
    <recommendedName>
        <fullName evidence="2">Copper homeostasis protein cutC homolog</fullName>
    </recommendedName>
</protein>
<proteinExistence type="inferred from homology"/>
<evidence type="ECO:0000313" key="3">
    <source>
        <dbReference type="EMBL" id="KAJ3257997.1"/>
    </source>
</evidence>
<dbReference type="InterPro" id="IPR005627">
    <property type="entry name" value="CutC-like"/>
</dbReference>
<evidence type="ECO:0000256" key="1">
    <source>
        <dbReference type="ARBA" id="ARBA00007768"/>
    </source>
</evidence>
<dbReference type="Gene3D" id="3.20.20.380">
    <property type="entry name" value="Copper homeostasis (CutC) domain"/>
    <property type="match status" value="1"/>
</dbReference>
<dbReference type="FunFam" id="3.20.20.380:FF:000001">
    <property type="entry name" value="Copper homeostasis protein CutC"/>
    <property type="match status" value="1"/>
</dbReference>
<comment type="similarity">
    <text evidence="1">Belongs to the CutC family.</text>
</comment>
<reference evidence="3" key="1">
    <citation type="submission" date="2020-05" db="EMBL/GenBank/DDBJ databases">
        <title>Phylogenomic resolution of chytrid fungi.</title>
        <authorList>
            <person name="Stajich J.E."/>
            <person name="Amses K."/>
            <person name="Simmons R."/>
            <person name="Seto K."/>
            <person name="Myers J."/>
            <person name="Bonds A."/>
            <person name="Quandt C.A."/>
            <person name="Barry K."/>
            <person name="Liu P."/>
            <person name="Grigoriev I."/>
            <person name="Longcore J.E."/>
            <person name="James T.Y."/>
        </authorList>
    </citation>
    <scope>NUCLEOTIDE SEQUENCE</scope>
    <source>
        <strain evidence="3">PLAUS21</strain>
    </source>
</reference>
<dbReference type="EMBL" id="JADGKB010000032">
    <property type="protein sequence ID" value="KAJ3257997.1"/>
    <property type="molecule type" value="Genomic_DNA"/>
</dbReference>
<dbReference type="GO" id="GO:0005507">
    <property type="term" value="F:copper ion binding"/>
    <property type="evidence" value="ECO:0007669"/>
    <property type="project" value="TreeGrafter"/>
</dbReference>
<name>A0AAD5UKW8_9FUNG</name>
<comment type="caution">
    <text evidence="3">The sequence shown here is derived from an EMBL/GenBank/DDBJ whole genome shotgun (WGS) entry which is preliminary data.</text>
</comment>
<dbReference type="AlphaFoldDB" id="A0AAD5UKW8"/>
<evidence type="ECO:0000256" key="2">
    <source>
        <dbReference type="ARBA" id="ARBA00019014"/>
    </source>
</evidence>
<dbReference type="Pfam" id="PF03932">
    <property type="entry name" value="CutC"/>
    <property type="match status" value="1"/>
</dbReference>
<dbReference type="PANTHER" id="PTHR12598:SF0">
    <property type="entry name" value="COPPER HOMEOSTASIS PROTEIN CUTC HOMOLOG"/>
    <property type="match status" value="1"/>
</dbReference>